<dbReference type="GO" id="GO:0006567">
    <property type="term" value="P:L-threonine catabolic process"/>
    <property type="evidence" value="ECO:0007669"/>
    <property type="project" value="InterPro"/>
</dbReference>
<dbReference type="NCBIfam" id="NF005394">
    <property type="entry name" value="PRK06939.1"/>
    <property type="match status" value="1"/>
</dbReference>
<keyword evidence="14" id="KW-1185">Reference proteome</keyword>
<keyword evidence="12" id="KW-0032">Aminotransferase</keyword>
<dbReference type="Gene3D" id="3.90.1150.10">
    <property type="entry name" value="Aspartate Aminotransferase, domain 1"/>
    <property type="match status" value="1"/>
</dbReference>
<dbReference type="Pfam" id="PF00155">
    <property type="entry name" value="Aminotran_1_2"/>
    <property type="match status" value="1"/>
</dbReference>
<dbReference type="EC" id="2.3.1.29" evidence="7"/>
<evidence type="ECO:0000256" key="5">
    <source>
        <dbReference type="ARBA" id="ARBA00023315"/>
    </source>
</evidence>
<dbReference type="EMBL" id="JAACNO010002382">
    <property type="protein sequence ID" value="KAF4133445.1"/>
    <property type="molecule type" value="Genomic_DNA"/>
</dbReference>
<dbReference type="InterPro" id="IPR004839">
    <property type="entry name" value="Aminotransferase_I/II_large"/>
</dbReference>
<dbReference type="EMBL" id="WSZM01000331">
    <property type="protein sequence ID" value="KAF4035169.1"/>
    <property type="molecule type" value="Genomic_DNA"/>
</dbReference>
<dbReference type="SUPFAM" id="SSF53383">
    <property type="entry name" value="PLP-dependent transferases"/>
    <property type="match status" value="1"/>
</dbReference>
<evidence type="ECO:0000256" key="10">
    <source>
        <dbReference type="ARBA" id="ARBA00078624"/>
    </source>
</evidence>
<dbReference type="AlphaFoldDB" id="A0A833SLZ2"/>
<evidence type="ECO:0000256" key="1">
    <source>
        <dbReference type="ARBA" id="ARBA00001933"/>
    </source>
</evidence>
<evidence type="ECO:0000256" key="7">
    <source>
        <dbReference type="ARBA" id="ARBA00067076"/>
    </source>
</evidence>
<sequence length="419" mass="45801">MLPLVTMLPSRLSSFVRRCASTSARNSFVDRLRNELAEIEAAGTYKNERVIASPQGAKISVNGDTVLNFCANNYLGLSNHPAVEKAAADTLKERGFGLSSVRFICGTQDIHKQLEDAISAFHGTEDTILYPSCFDANAGLFEAVLNKEDAIITDELNHASIIDGIRLCKAERHRFKHMDMNDLEQKLKDTQHCRTRLIATDGVFSMDGDVAPLQDIMALAEKYDAQLFIDECHATGFFGPTGRGSDEYCGINGKVDVINSTLGKALGGSTGGYTTGRKEVVDLLRQRSRPYLFSNSLGPSVVGASLKVFEMLTESSEFVDKIRANTHHFRDRMTAAGYTLKGSRDHPIAPVMLGDARLASELADDMLKRGIYVIGFSYPVVPKGQARIRVQLSAAHSIEDVDKAVDAFIECGKARGVIN</sequence>
<evidence type="ECO:0000313" key="14">
    <source>
        <dbReference type="Proteomes" id="UP000602510"/>
    </source>
</evidence>
<evidence type="ECO:0000313" key="12">
    <source>
        <dbReference type="EMBL" id="KAF4035169.1"/>
    </source>
</evidence>
<comment type="similarity">
    <text evidence="2">Belongs to the class-II pyridoxal-phosphate-dependent aminotransferase family.</text>
</comment>
<dbReference type="HAMAP" id="MF_00985">
    <property type="entry name" value="2am3keto_CoA_ligase"/>
    <property type="match status" value="1"/>
</dbReference>
<name>A0A833SLZ2_PHYIN</name>
<dbReference type="PANTHER" id="PTHR13693:SF102">
    <property type="entry name" value="2-AMINO-3-KETOBUTYRATE COENZYME A LIGASE, MITOCHONDRIAL"/>
    <property type="match status" value="1"/>
</dbReference>
<accession>A0A833SLZ2</accession>
<dbReference type="GO" id="GO:0005739">
    <property type="term" value="C:mitochondrion"/>
    <property type="evidence" value="ECO:0007669"/>
    <property type="project" value="TreeGrafter"/>
</dbReference>
<dbReference type="GO" id="GO:0008890">
    <property type="term" value="F:glycine C-acetyltransferase activity"/>
    <property type="evidence" value="ECO:0007669"/>
    <property type="project" value="UniProtKB-EC"/>
</dbReference>
<evidence type="ECO:0000256" key="8">
    <source>
        <dbReference type="ARBA" id="ARBA00069660"/>
    </source>
</evidence>
<dbReference type="Gene3D" id="3.40.640.10">
    <property type="entry name" value="Type I PLP-dependent aspartate aminotransferase-like (Major domain)"/>
    <property type="match status" value="1"/>
</dbReference>
<proteinExistence type="inferred from homology"/>
<comment type="cofactor">
    <cofactor evidence="1">
        <name>pyridoxal 5'-phosphate</name>
        <dbReference type="ChEBI" id="CHEBI:597326"/>
    </cofactor>
</comment>
<evidence type="ECO:0000256" key="3">
    <source>
        <dbReference type="ARBA" id="ARBA00022679"/>
    </source>
</evidence>
<protein>
    <recommendedName>
        <fullName evidence="8">2-amino-3-ketobutyrate coenzyme A ligase, mitochondrial</fullName>
        <ecNumber evidence="7">2.3.1.29</ecNumber>
    </recommendedName>
    <alternativeName>
        <fullName evidence="9">Aminoacetone synthase</fullName>
    </alternativeName>
    <alternativeName>
        <fullName evidence="10">Glycine acetyltransferase</fullName>
    </alternativeName>
</protein>
<comment type="catalytic activity">
    <reaction evidence="6">
        <text>glycine + acetyl-CoA = (2S)-2-amino-3-oxobutanoate + CoA</text>
        <dbReference type="Rhea" id="RHEA:20736"/>
        <dbReference type="ChEBI" id="CHEBI:57287"/>
        <dbReference type="ChEBI" id="CHEBI:57288"/>
        <dbReference type="ChEBI" id="CHEBI:57305"/>
        <dbReference type="ChEBI" id="CHEBI:78948"/>
        <dbReference type="EC" id="2.3.1.29"/>
    </reaction>
    <physiologicalReaction direction="right-to-left" evidence="6">
        <dbReference type="Rhea" id="RHEA:20738"/>
    </physiologicalReaction>
</comment>
<dbReference type="CDD" id="cd06454">
    <property type="entry name" value="KBL_like"/>
    <property type="match status" value="1"/>
</dbReference>
<feature type="domain" description="Aminotransferase class I/classII large" evidence="11">
    <location>
        <begin position="65"/>
        <end position="408"/>
    </location>
</feature>
<evidence type="ECO:0000259" key="11">
    <source>
        <dbReference type="Pfam" id="PF00155"/>
    </source>
</evidence>
<dbReference type="Proteomes" id="UP000704712">
    <property type="component" value="Unassembled WGS sequence"/>
</dbReference>
<dbReference type="InterPro" id="IPR050087">
    <property type="entry name" value="AON_synthase_class-II"/>
</dbReference>
<evidence type="ECO:0000313" key="13">
    <source>
        <dbReference type="EMBL" id="KAF4133445.1"/>
    </source>
</evidence>
<keyword evidence="4" id="KW-0663">Pyridoxal phosphate</keyword>
<evidence type="ECO:0000256" key="2">
    <source>
        <dbReference type="ARBA" id="ARBA00008392"/>
    </source>
</evidence>
<keyword evidence="5" id="KW-0012">Acyltransferase</keyword>
<dbReference type="PANTHER" id="PTHR13693">
    <property type="entry name" value="CLASS II AMINOTRANSFERASE/8-AMINO-7-OXONONANOATE SYNTHASE"/>
    <property type="match status" value="1"/>
</dbReference>
<evidence type="ECO:0000256" key="9">
    <source>
        <dbReference type="ARBA" id="ARBA00075633"/>
    </source>
</evidence>
<dbReference type="GO" id="GO:0008483">
    <property type="term" value="F:transaminase activity"/>
    <property type="evidence" value="ECO:0007669"/>
    <property type="project" value="UniProtKB-KW"/>
</dbReference>
<dbReference type="InterPro" id="IPR015422">
    <property type="entry name" value="PyrdxlP-dep_Trfase_small"/>
</dbReference>
<dbReference type="InterPro" id="IPR015424">
    <property type="entry name" value="PyrdxlP-dep_Trfase"/>
</dbReference>
<reference evidence="12" key="1">
    <citation type="submission" date="2020-04" db="EMBL/GenBank/DDBJ databases">
        <title>Hybrid Assembly of Korean Phytophthora infestans isolates.</title>
        <authorList>
            <person name="Prokchorchik M."/>
            <person name="Lee Y."/>
            <person name="Seo J."/>
            <person name="Cho J.-H."/>
            <person name="Park Y.-E."/>
            <person name="Jang D.-C."/>
            <person name="Im J.-S."/>
            <person name="Choi J.-G."/>
            <person name="Park H.-J."/>
            <person name="Lee G.-B."/>
            <person name="Lee Y.-G."/>
            <person name="Hong S.-Y."/>
            <person name="Cho K."/>
            <person name="Sohn K.H."/>
        </authorList>
    </citation>
    <scope>NUCLEOTIDE SEQUENCE</scope>
    <source>
        <strain evidence="12">KR_1_A1</strain>
        <strain evidence="13">KR_2_A2</strain>
    </source>
</reference>
<evidence type="ECO:0000256" key="6">
    <source>
        <dbReference type="ARBA" id="ARBA00052559"/>
    </source>
</evidence>
<dbReference type="InterPro" id="IPR011282">
    <property type="entry name" value="2am3keto_CoA_ligase"/>
</dbReference>
<dbReference type="Proteomes" id="UP000602510">
    <property type="component" value="Unassembled WGS sequence"/>
</dbReference>
<gene>
    <name evidence="12" type="ORF">GN244_ATG12943</name>
    <name evidence="13" type="ORF">GN958_ATG17374</name>
</gene>
<dbReference type="FunFam" id="3.90.1150.10:FF:000004">
    <property type="entry name" value="2-amino-3-ketobutyrate coenzyme A ligase"/>
    <property type="match status" value="1"/>
</dbReference>
<comment type="caution">
    <text evidence="12">The sequence shown here is derived from an EMBL/GenBank/DDBJ whole genome shotgun (WGS) entry which is preliminary data.</text>
</comment>
<dbReference type="NCBIfam" id="TIGR01822">
    <property type="entry name" value="2am3keto_CoA"/>
    <property type="match status" value="1"/>
</dbReference>
<dbReference type="FunFam" id="3.40.640.10:FF:000006">
    <property type="entry name" value="5-aminolevulinate synthase, mitochondrial"/>
    <property type="match status" value="1"/>
</dbReference>
<dbReference type="GO" id="GO:0030170">
    <property type="term" value="F:pyridoxal phosphate binding"/>
    <property type="evidence" value="ECO:0007669"/>
    <property type="project" value="InterPro"/>
</dbReference>
<dbReference type="InterPro" id="IPR015421">
    <property type="entry name" value="PyrdxlP-dep_Trfase_major"/>
</dbReference>
<evidence type="ECO:0000256" key="4">
    <source>
        <dbReference type="ARBA" id="ARBA00022898"/>
    </source>
</evidence>
<organism evidence="12 14">
    <name type="scientific">Phytophthora infestans</name>
    <name type="common">Potato late blight agent</name>
    <name type="synonym">Botrytis infestans</name>
    <dbReference type="NCBI Taxonomy" id="4787"/>
    <lineage>
        <taxon>Eukaryota</taxon>
        <taxon>Sar</taxon>
        <taxon>Stramenopiles</taxon>
        <taxon>Oomycota</taxon>
        <taxon>Peronosporomycetes</taxon>
        <taxon>Peronosporales</taxon>
        <taxon>Peronosporaceae</taxon>
        <taxon>Phytophthora</taxon>
    </lineage>
</organism>
<keyword evidence="3 12" id="KW-0808">Transferase</keyword>